<evidence type="ECO:0000256" key="1">
    <source>
        <dbReference type="SAM" id="MobiDB-lite"/>
    </source>
</evidence>
<dbReference type="AlphaFoldDB" id="A0A5K3F464"/>
<name>A0A5K3F464_MESCO</name>
<dbReference type="WBParaSite" id="MCU_004706-RA">
    <property type="protein sequence ID" value="MCU_004706-RA"/>
    <property type="gene ID" value="MCU_004706"/>
</dbReference>
<feature type="region of interest" description="Disordered" evidence="1">
    <location>
        <begin position="40"/>
        <end position="84"/>
    </location>
</feature>
<proteinExistence type="predicted"/>
<organism evidence="2">
    <name type="scientific">Mesocestoides corti</name>
    <name type="common">Flatworm</name>
    <dbReference type="NCBI Taxonomy" id="53468"/>
    <lineage>
        <taxon>Eukaryota</taxon>
        <taxon>Metazoa</taxon>
        <taxon>Spiralia</taxon>
        <taxon>Lophotrochozoa</taxon>
        <taxon>Platyhelminthes</taxon>
        <taxon>Cestoda</taxon>
        <taxon>Eucestoda</taxon>
        <taxon>Cyclophyllidea</taxon>
        <taxon>Mesocestoididae</taxon>
        <taxon>Mesocestoides</taxon>
    </lineage>
</organism>
<accession>A0A5K3F464</accession>
<reference evidence="2" key="1">
    <citation type="submission" date="2019-11" db="UniProtKB">
        <authorList>
            <consortium name="WormBaseParasite"/>
        </authorList>
    </citation>
    <scope>IDENTIFICATION</scope>
</reference>
<feature type="compositionally biased region" description="Polar residues" evidence="1">
    <location>
        <begin position="52"/>
        <end position="84"/>
    </location>
</feature>
<sequence>METVGIGAGLVLWGNWKTLRCRCLSGGDIVAPTKADSLQLQRNSAEPKKSHNSASCAFASSPTSCQGATTNGVSRSHASSTSHYRSVDGALHGQAQHPPMRRLVSPQNETKLRNWLRDTPDCGLLLPTPTSSQLGRLSLPQITQASLLTRH</sequence>
<evidence type="ECO:0000313" key="2">
    <source>
        <dbReference type="WBParaSite" id="MCU_004706-RA"/>
    </source>
</evidence>
<protein>
    <submittedName>
        <fullName evidence="2">Uncharacterized protein</fullName>
    </submittedName>
</protein>